<sequence length="238" mass="25631">MGGALSLTENIACGHTDKATLWRSLLADRLSKPTADMVDALVYLRDNTAMIAELGERGPEATLPRYGTKEKRSLQLIARSCVGLLGYEDRARDGDLVLFQKKLAQAEQFVEDLLTFRAQTVPTSTVASLKTVVQAADCCEGVFSGSHGEVLTQLAAFLRPSLICAEIYSEIRAAVAAGTMSEDEAAIWMEGTESDQSHMINAMGGRRDCFEVQEDLNPAASLSPLLAGEADPRTGQAF</sequence>
<proteinExistence type="predicted"/>
<dbReference type="EMBL" id="HBFQ01039469">
    <property type="protein sequence ID" value="CAD8853647.1"/>
    <property type="molecule type" value="Transcribed_RNA"/>
</dbReference>
<evidence type="ECO:0000313" key="1">
    <source>
        <dbReference type="EMBL" id="CAD8853647.1"/>
    </source>
</evidence>
<gene>
    <name evidence="1" type="ORF">NSCI0253_LOCUS27998</name>
</gene>
<organism evidence="1">
    <name type="scientific">Noctiluca scintillans</name>
    <name type="common">Sea sparkle</name>
    <name type="synonym">Red tide dinoflagellate</name>
    <dbReference type="NCBI Taxonomy" id="2966"/>
    <lineage>
        <taxon>Eukaryota</taxon>
        <taxon>Sar</taxon>
        <taxon>Alveolata</taxon>
        <taxon>Dinophyceae</taxon>
        <taxon>Noctilucales</taxon>
        <taxon>Noctilucaceae</taxon>
        <taxon>Noctiluca</taxon>
    </lineage>
</organism>
<reference evidence="1" key="1">
    <citation type="submission" date="2021-01" db="EMBL/GenBank/DDBJ databases">
        <authorList>
            <person name="Corre E."/>
            <person name="Pelletier E."/>
            <person name="Niang G."/>
            <person name="Scheremetjew M."/>
            <person name="Finn R."/>
            <person name="Kale V."/>
            <person name="Holt S."/>
            <person name="Cochrane G."/>
            <person name="Meng A."/>
            <person name="Brown T."/>
            <person name="Cohen L."/>
        </authorList>
    </citation>
    <scope>NUCLEOTIDE SEQUENCE</scope>
</reference>
<name>A0A7S1AHZ1_NOCSC</name>
<accession>A0A7S1AHZ1</accession>
<dbReference type="AlphaFoldDB" id="A0A7S1AHZ1"/>
<protein>
    <submittedName>
        <fullName evidence="1">Uncharacterized protein</fullName>
    </submittedName>
</protein>